<dbReference type="PATRIC" id="fig|359131.3.peg.5884"/>
<evidence type="ECO:0000313" key="2">
    <source>
        <dbReference type="Proteomes" id="UP000033699"/>
    </source>
</evidence>
<dbReference type="OrthoDB" id="3700949at2"/>
<accession>A0A0F2T9R5</accession>
<organism evidence="1 2">
    <name type="scientific">Streptomyces rubellomurinus (strain ATCC 31215)</name>
    <dbReference type="NCBI Taxonomy" id="359131"/>
    <lineage>
        <taxon>Bacteria</taxon>
        <taxon>Bacillati</taxon>
        <taxon>Actinomycetota</taxon>
        <taxon>Actinomycetes</taxon>
        <taxon>Kitasatosporales</taxon>
        <taxon>Streptomycetaceae</taxon>
        <taxon>Streptomyces</taxon>
    </lineage>
</organism>
<gene>
    <name evidence="1" type="ORF">VM95_24285</name>
</gene>
<sequence length="122" mass="13482">MERVIDLDQAVLEVERRRSRWEEAGLTVEPVTWRDEEQEWPQQLELDRTAVVDPDSLGVVITGLGGELSVVLFRGGWTDVDYFAGLDDAGTLPTSAIDSAAAFGEQLDNHVTRVFGSFSETA</sequence>
<proteinExistence type="predicted"/>
<dbReference type="AlphaFoldDB" id="A0A0F2T9R5"/>
<reference evidence="1 2" key="1">
    <citation type="submission" date="2015-02" db="EMBL/GenBank/DDBJ databases">
        <authorList>
            <person name="Ju K.-S."/>
            <person name="Doroghazi J.R."/>
            <person name="Metcalf W."/>
        </authorList>
    </citation>
    <scope>NUCLEOTIDE SEQUENCE [LARGE SCALE GENOMIC DNA]</scope>
    <source>
        <strain evidence="1 2">ATCC 31215</strain>
    </source>
</reference>
<keyword evidence="2" id="KW-1185">Reference proteome</keyword>
<dbReference type="RefSeq" id="WP_045700190.1">
    <property type="nucleotide sequence ID" value="NZ_JZKH01000055.1"/>
</dbReference>
<comment type="caution">
    <text evidence="1">The sequence shown here is derived from an EMBL/GenBank/DDBJ whole genome shotgun (WGS) entry which is preliminary data.</text>
</comment>
<evidence type="ECO:0000313" key="1">
    <source>
        <dbReference type="EMBL" id="KJS59954.1"/>
    </source>
</evidence>
<dbReference type="Proteomes" id="UP000033699">
    <property type="component" value="Unassembled WGS sequence"/>
</dbReference>
<protein>
    <submittedName>
        <fullName evidence="1">Uncharacterized protein</fullName>
    </submittedName>
</protein>
<name>A0A0F2T9R5_STRR3</name>
<dbReference type="EMBL" id="JZKH01000055">
    <property type="protein sequence ID" value="KJS59954.1"/>
    <property type="molecule type" value="Genomic_DNA"/>
</dbReference>